<evidence type="ECO:0000313" key="2">
    <source>
        <dbReference type="Proteomes" id="UP000324133"/>
    </source>
</evidence>
<dbReference type="Proteomes" id="UP000324133">
    <property type="component" value="Unassembled WGS sequence"/>
</dbReference>
<dbReference type="InterPro" id="IPR043746">
    <property type="entry name" value="DUF5691"/>
</dbReference>
<keyword evidence="2" id="KW-1185">Reference proteome</keyword>
<dbReference type="OrthoDB" id="262508at2"/>
<gene>
    <name evidence="1" type="ORF">FOA19_22560</name>
</gene>
<evidence type="ECO:0000313" key="1">
    <source>
        <dbReference type="EMBL" id="KAA3437149.1"/>
    </source>
</evidence>
<comment type="caution">
    <text evidence="1">The sequence shown here is derived from an EMBL/GenBank/DDBJ whole genome shotgun (WGS) entry which is preliminary data.</text>
</comment>
<accession>A0A5B6TDT8</accession>
<dbReference type="EMBL" id="VKKY01000003">
    <property type="protein sequence ID" value="KAA3437149.1"/>
    <property type="molecule type" value="Genomic_DNA"/>
</dbReference>
<reference evidence="1 2" key="1">
    <citation type="submission" date="2019-07" db="EMBL/GenBank/DDBJ databases">
        <title>Rufibacter sp. nov., isolated from lake sediment.</title>
        <authorList>
            <person name="Qu J.-H."/>
        </authorList>
    </citation>
    <scope>NUCLEOTIDE SEQUENCE [LARGE SCALE GENOMIC DNA]</scope>
    <source>
        <strain evidence="1 2">NBS58-1</strain>
    </source>
</reference>
<protein>
    <submittedName>
        <fullName evidence="1">Uncharacterized protein</fullName>
    </submittedName>
</protein>
<sequence>MQDLLKSAMLGTNQYVPAALPPLAQEMAQAIAATAEDKEDAFLKLSFGYFLAEEAGKQLPELTLQHDAPPAETVEMLSPEANALLRQFILHKEELLLDYFLFRCQRAQRIVRPELLPEILSMAVEKKARREVLLQMSGNRGQWLAQMNPAWQILHTPEEENLWETGTWEQRKAFFRKLRADAPAEALALLQANLHEEGANARAELLALLLPNLSLADEPFLETQLSDKSQKVRQEVYKLLLQLPGSRVNQLVQAYLKEAVQLKEERVMLLAKKKVFAINADVTPPDELFAAGFEKTSSQKNVDDADYWVAQALEFVPPIFWQQTYGLTLPEVVQLWGNHAGKHLFLPALAQNALRFQNTELAHALLTGKEVRGIDLLTILSLPERFSYASKLAEGQSGFYLQTLLAEEYTIIPPEINQQLLRHFVKNPYTITQQVYHRWALQMNPDMLPVLQEYINQESEEYQMRFFRNVCTEMTRMLHTKEQINALL</sequence>
<organism evidence="1 2">
    <name type="scientific">Rufibacter hautae</name>
    <dbReference type="NCBI Taxonomy" id="2595005"/>
    <lineage>
        <taxon>Bacteria</taxon>
        <taxon>Pseudomonadati</taxon>
        <taxon>Bacteroidota</taxon>
        <taxon>Cytophagia</taxon>
        <taxon>Cytophagales</taxon>
        <taxon>Hymenobacteraceae</taxon>
        <taxon>Rufibacter</taxon>
    </lineage>
</organism>
<dbReference type="AlphaFoldDB" id="A0A5B6TDT8"/>
<proteinExistence type="predicted"/>
<name>A0A5B6TDT8_9BACT</name>
<dbReference type="RefSeq" id="WP_149093089.1">
    <property type="nucleotide sequence ID" value="NZ_VKKY01000003.1"/>
</dbReference>
<dbReference type="Pfam" id="PF18944">
    <property type="entry name" value="DUF5691"/>
    <property type="match status" value="1"/>
</dbReference>